<organism evidence="11 12">
    <name type="scientific">Sphingomonas abietis</name>
    <dbReference type="NCBI Taxonomy" id="3012344"/>
    <lineage>
        <taxon>Bacteria</taxon>
        <taxon>Pseudomonadati</taxon>
        <taxon>Pseudomonadota</taxon>
        <taxon>Alphaproteobacteria</taxon>
        <taxon>Sphingomonadales</taxon>
        <taxon>Sphingomonadaceae</taxon>
        <taxon>Sphingomonas</taxon>
    </lineage>
</organism>
<feature type="transmembrane region" description="Helical" evidence="10">
    <location>
        <begin position="174"/>
        <end position="203"/>
    </location>
</feature>
<feature type="transmembrane region" description="Helical" evidence="10">
    <location>
        <begin position="133"/>
        <end position="153"/>
    </location>
</feature>
<comment type="similarity">
    <text evidence="2 10">Belongs to the FliR/MopE/SpaR family.</text>
</comment>
<reference evidence="11 12" key="1">
    <citation type="submission" date="2022-12" db="EMBL/GenBank/DDBJ databases">
        <title>Sphingomonas abieness sp. nov., an endophytic bacterium isolated from Abies koreana.</title>
        <authorList>
            <person name="Jiang L."/>
            <person name="Lee J."/>
        </authorList>
    </citation>
    <scope>NUCLEOTIDE SEQUENCE [LARGE SCALE GENOMIC DNA]</scope>
    <source>
        <strain evidence="12">PAMB 00755</strain>
    </source>
</reference>
<dbReference type="InterPro" id="IPR002010">
    <property type="entry name" value="T3SS_IM_R"/>
</dbReference>
<evidence type="ECO:0000256" key="1">
    <source>
        <dbReference type="ARBA" id="ARBA00002578"/>
    </source>
</evidence>
<evidence type="ECO:0000256" key="9">
    <source>
        <dbReference type="NCBIfam" id="TIGR01400"/>
    </source>
</evidence>
<dbReference type="Proteomes" id="UP001210865">
    <property type="component" value="Chromosome"/>
</dbReference>
<evidence type="ECO:0000256" key="4">
    <source>
        <dbReference type="ARBA" id="ARBA00022475"/>
    </source>
</evidence>
<dbReference type="Pfam" id="PF01311">
    <property type="entry name" value="Bac_export_1"/>
    <property type="match status" value="1"/>
</dbReference>
<keyword evidence="4 10" id="KW-1003">Cell membrane</keyword>
<dbReference type="NCBIfam" id="TIGR01400">
    <property type="entry name" value="fliR"/>
    <property type="match status" value="1"/>
</dbReference>
<dbReference type="PANTHER" id="PTHR30065">
    <property type="entry name" value="FLAGELLAR BIOSYNTHETIC PROTEIN FLIR"/>
    <property type="match status" value="1"/>
</dbReference>
<dbReference type="InterPro" id="IPR006303">
    <property type="entry name" value="FliR"/>
</dbReference>
<evidence type="ECO:0000256" key="6">
    <source>
        <dbReference type="ARBA" id="ARBA00022989"/>
    </source>
</evidence>
<name>A0ABY7NKN8_9SPHN</name>
<dbReference type="EMBL" id="CP115174">
    <property type="protein sequence ID" value="WBO22107.1"/>
    <property type="molecule type" value="Genomic_DNA"/>
</dbReference>
<keyword evidence="6 10" id="KW-1133">Transmembrane helix</keyword>
<evidence type="ECO:0000313" key="12">
    <source>
        <dbReference type="Proteomes" id="UP001210865"/>
    </source>
</evidence>
<keyword evidence="11" id="KW-0966">Cell projection</keyword>
<evidence type="ECO:0000256" key="10">
    <source>
        <dbReference type="RuleBase" id="RU362071"/>
    </source>
</evidence>
<evidence type="ECO:0000256" key="8">
    <source>
        <dbReference type="ARBA" id="ARBA00023143"/>
    </source>
</evidence>
<evidence type="ECO:0000256" key="3">
    <source>
        <dbReference type="ARBA" id="ARBA00021717"/>
    </source>
</evidence>
<dbReference type="PANTHER" id="PTHR30065:SF8">
    <property type="entry name" value="FLAGELLAR BIOSYNTHETIC PROTEIN FLIR"/>
    <property type="match status" value="1"/>
</dbReference>
<keyword evidence="5 10" id="KW-0812">Transmembrane</keyword>
<evidence type="ECO:0000256" key="7">
    <source>
        <dbReference type="ARBA" id="ARBA00023136"/>
    </source>
</evidence>
<accession>A0ABY7NKN8</accession>
<evidence type="ECO:0000256" key="2">
    <source>
        <dbReference type="ARBA" id="ARBA00009772"/>
    </source>
</evidence>
<feature type="transmembrane region" description="Helical" evidence="10">
    <location>
        <begin position="12"/>
        <end position="33"/>
    </location>
</feature>
<gene>
    <name evidence="11" type="primary">fliR</name>
    <name evidence="11" type="ORF">PBT88_18435</name>
</gene>
<dbReference type="RefSeq" id="WP_270076755.1">
    <property type="nucleotide sequence ID" value="NZ_CP115174.1"/>
</dbReference>
<comment type="subcellular location">
    <subcellularLocation>
        <location evidence="10">Cell membrane</location>
        <topology evidence="10">Multi-pass membrane protein</topology>
    </subcellularLocation>
    <subcellularLocation>
        <location evidence="10">Bacterial flagellum basal body</location>
    </subcellularLocation>
</comment>
<evidence type="ECO:0000313" key="11">
    <source>
        <dbReference type="EMBL" id="WBO22107.1"/>
    </source>
</evidence>
<comment type="function">
    <text evidence="1 10">Role in flagellar biosynthesis.</text>
</comment>
<protein>
    <recommendedName>
        <fullName evidence="3 9">Flagellar biosynthetic protein FliR</fullName>
    </recommendedName>
</protein>
<keyword evidence="11" id="KW-0282">Flagellum</keyword>
<keyword evidence="11" id="KW-0969">Cilium</keyword>
<feature type="transmembrane region" description="Helical" evidence="10">
    <location>
        <begin position="215"/>
        <end position="238"/>
    </location>
</feature>
<keyword evidence="8 10" id="KW-0975">Bacterial flagellum</keyword>
<keyword evidence="12" id="KW-1185">Reference proteome</keyword>
<sequence length="262" mass="26630">MLPTGIVGLEAQLWVFLVAMIRPGAAFLAAPVFGAQNVPIQVRLIISLAVGIPAISQVPFDLPPDGIATVAGFTLVAGEVVTGLALGFAVQLGYAAAMMAGEVIGNSMGLGFAQMVDPQSGASSTALGQFLSILGTFLFLAMNGHLALIQVIVDSYRSLPPGHAWMGQGQIQDILMFGGDMFAAGMAIALPVGFALILVQVVMAMLARSAPAMNLFSVGMPATILAGVILLAVAAPAIGEGISTSIERGLDLARSLVTAKGG</sequence>
<evidence type="ECO:0000256" key="5">
    <source>
        <dbReference type="ARBA" id="ARBA00022692"/>
    </source>
</evidence>
<dbReference type="PRINTS" id="PR00953">
    <property type="entry name" value="TYPE3IMRPROT"/>
</dbReference>
<proteinExistence type="inferred from homology"/>
<keyword evidence="7 10" id="KW-0472">Membrane</keyword>
<feature type="transmembrane region" description="Helical" evidence="10">
    <location>
        <begin position="66"/>
        <end position="86"/>
    </location>
</feature>